<keyword evidence="4" id="KW-0677">Repeat</keyword>
<accession>A0AAY5L4B5</accession>
<keyword evidence="5 9" id="KW-0863">Zinc-finger</keyword>
<organism evidence="12 13">
    <name type="scientific">Esox lucius</name>
    <name type="common">Northern pike</name>
    <dbReference type="NCBI Taxonomy" id="8010"/>
    <lineage>
        <taxon>Eukaryota</taxon>
        <taxon>Metazoa</taxon>
        <taxon>Chordata</taxon>
        <taxon>Craniata</taxon>
        <taxon>Vertebrata</taxon>
        <taxon>Euteleostomi</taxon>
        <taxon>Actinopterygii</taxon>
        <taxon>Neopterygii</taxon>
        <taxon>Teleostei</taxon>
        <taxon>Protacanthopterygii</taxon>
        <taxon>Esociformes</taxon>
        <taxon>Esocidae</taxon>
        <taxon>Esox</taxon>
    </lineage>
</organism>
<comment type="similarity">
    <text evidence="2">Belongs to the krueppel C2H2-type zinc-finger protein family.</text>
</comment>
<dbReference type="AlphaFoldDB" id="A0AAY5L4B5"/>
<keyword evidence="7" id="KW-0238">DNA-binding</keyword>
<dbReference type="Proteomes" id="UP000265140">
    <property type="component" value="Chromosome 19"/>
</dbReference>
<dbReference type="GO" id="GO:0005634">
    <property type="term" value="C:nucleus"/>
    <property type="evidence" value="ECO:0007669"/>
    <property type="project" value="UniProtKB-SubCell"/>
</dbReference>
<name>A0AAY5L4B5_ESOLU</name>
<evidence type="ECO:0000256" key="10">
    <source>
        <dbReference type="SAM" id="MobiDB-lite"/>
    </source>
</evidence>
<feature type="domain" description="C2H2-type" evidence="11">
    <location>
        <begin position="341"/>
        <end position="368"/>
    </location>
</feature>
<dbReference type="InterPro" id="IPR013087">
    <property type="entry name" value="Znf_C2H2_type"/>
</dbReference>
<dbReference type="Ensembl" id="ENSELUT00000097884.1">
    <property type="protein sequence ID" value="ENSELUP00000096148.1"/>
    <property type="gene ID" value="ENSELUG00000040278.1"/>
</dbReference>
<dbReference type="GO" id="GO:0006357">
    <property type="term" value="P:regulation of transcription by RNA polymerase II"/>
    <property type="evidence" value="ECO:0007669"/>
    <property type="project" value="TreeGrafter"/>
</dbReference>
<dbReference type="GO" id="GO:0003700">
    <property type="term" value="F:DNA-binding transcription factor activity"/>
    <property type="evidence" value="ECO:0007669"/>
    <property type="project" value="TreeGrafter"/>
</dbReference>
<evidence type="ECO:0000256" key="5">
    <source>
        <dbReference type="ARBA" id="ARBA00022771"/>
    </source>
</evidence>
<sequence>QTRQHSSSLQLSNFELQQLTISEFPPEQQQHRVLEWSPIHGLEDPEPTQIKEELQRCPEEEQFQGLEEDDNDCTPVFVKSDHYGDITQSSHLYQAQKEGNGDRNPLPITTTEKIKTEPNGEDYGESEPTHVPHTLTVVNPEYSAASREKDLQQLNISVSEAELPPEQQHSELEWRPSHGQEDPESTQIKKDLEEIWSSQEEEQLQVLEEDNSDSTPAFVQSNHYEDPTKPSYFYEAHKEDKGVRDPLPSTTTEQIKTEPDVEDYRESEPTSVPQHPTIVNPECSAAQSEMGVVGSTEKHFNQVQSKRTNMLKGQVSHINTTDWTSSDLSLLQSPNQMNATSCCKVCGKTFHHMGSLFKHMQTHTKEKEGGVSGNTFHPTTNMKAPTPTHTAPMFCCHVCGQWFSKNSTLLMHLRRHTREKYLSCPVCCICFKQSGNLKRHMRIHTGEKPYCCCHCGKGFNQSGSLKSHMRSHTGEKPFQCTDCGREFSNSSNLTKHTRIHTGEKPFSCPECNKSFTQSGQLKNHMVTHIVEK</sequence>
<proteinExistence type="inferred from homology"/>
<dbReference type="Gene3D" id="3.30.160.60">
    <property type="entry name" value="Classic Zinc Finger"/>
    <property type="match status" value="6"/>
</dbReference>
<dbReference type="InterPro" id="IPR036236">
    <property type="entry name" value="Znf_C2H2_sf"/>
</dbReference>
<dbReference type="SMART" id="SM00355">
    <property type="entry name" value="ZnF_C2H2"/>
    <property type="match status" value="6"/>
</dbReference>
<reference evidence="12" key="2">
    <citation type="submission" date="2025-08" db="UniProtKB">
        <authorList>
            <consortium name="Ensembl"/>
        </authorList>
    </citation>
    <scope>IDENTIFICATION</scope>
</reference>
<comment type="subcellular location">
    <subcellularLocation>
        <location evidence="1">Nucleus</location>
    </subcellularLocation>
</comment>
<feature type="domain" description="C2H2-type" evidence="11">
    <location>
        <begin position="506"/>
        <end position="532"/>
    </location>
</feature>
<feature type="domain" description="C2H2-type" evidence="11">
    <location>
        <begin position="422"/>
        <end position="449"/>
    </location>
</feature>
<dbReference type="FunFam" id="3.30.160.60:FF:001158">
    <property type="entry name" value="zinc finger protein 22"/>
    <property type="match status" value="1"/>
</dbReference>
<evidence type="ECO:0000259" key="11">
    <source>
        <dbReference type="PROSITE" id="PS50157"/>
    </source>
</evidence>
<dbReference type="PANTHER" id="PTHR24404">
    <property type="entry name" value="ZINC FINGER PROTEIN"/>
    <property type="match status" value="1"/>
</dbReference>
<dbReference type="Pfam" id="PF00096">
    <property type="entry name" value="zf-C2H2"/>
    <property type="match status" value="4"/>
</dbReference>
<dbReference type="GO" id="GO:0008270">
    <property type="term" value="F:zinc ion binding"/>
    <property type="evidence" value="ECO:0007669"/>
    <property type="project" value="UniProtKB-KW"/>
</dbReference>
<evidence type="ECO:0000256" key="6">
    <source>
        <dbReference type="ARBA" id="ARBA00022833"/>
    </source>
</evidence>
<protein>
    <recommendedName>
        <fullName evidence="11">C2H2-type domain-containing protein</fullName>
    </recommendedName>
</protein>
<evidence type="ECO:0000256" key="1">
    <source>
        <dbReference type="ARBA" id="ARBA00004123"/>
    </source>
</evidence>
<dbReference type="GeneTree" id="ENSGT00940000164807"/>
<feature type="compositionally biased region" description="Polar residues" evidence="10">
    <location>
        <begin position="213"/>
        <end position="222"/>
    </location>
</feature>
<evidence type="ECO:0000313" key="13">
    <source>
        <dbReference type="Proteomes" id="UP000265140"/>
    </source>
</evidence>
<dbReference type="SUPFAM" id="SSF57667">
    <property type="entry name" value="beta-beta-alpha zinc fingers"/>
    <property type="match status" value="4"/>
</dbReference>
<dbReference type="FunFam" id="3.30.160.60:FF:002343">
    <property type="entry name" value="Zinc finger protein 33A"/>
    <property type="match status" value="2"/>
</dbReference>
<evidence type="ECO:0000256" key="3">
    <source>
        <dbReference type="ARBA" id="ARBA00022723"/>
    </source>
</evidence>
<feature type="compositionally biased region" description="Basic and acidic residues" evidence="10">
    <location>
        <begin position="255"/>
        <end position="268"/>
    </location>
</feature>
<dbReference type="PANTHER" id="PTHR24404:SF114">
    <property type="entry name" value="KLUMPFUSS, ISOFORM B-RELATED"/>
    <property type="match status" value="1"/>
</dbReference>
<keyword evidence="13" id="KW-1185">Reference proteome</keyword>
<gene>
    <name evidence="12" type="primary">ZKSCAN1</name>
</gene>
<evidence type="ECO:0000256" key="7">
    <source>
        <dbReference type="ARBA" id="ARBA00023125"/>
    </source>
</evidence>
<dbReference type="InterPro" id="IPR050589">
    <property type="entry name" value="Ikaros_C2H2-ZF"/>
</dbReference>
<dbReference type="FunFam" id="3.30.160.60:FF:000446">
    <property type="entry name" value="Zinc finger protein"/>
    <property type="match status" value="1"/>
</dbReference>
<feature type="domain" description="C2H2-type" evidence="11">
    <location>
        <begin position="478"/>
        <end position="505"/>
    </location>
</feature>
<dbReference type="PROSITE" id="PS00028">
    <property type="entry name" value="ZINC_FINGER_C2H2_1"/>
    <property type="match status" value="6"/>
</dbReference>
<feature type="region of interest" description="Disordered" evidence="10">
    <location>
        <begin position="93"/>
        <end position="227"/>
    </location>
</feature>
<reference evidence="12 13" key="1">
    <citation type="submission" date="2020-02" db="EMBL/GenBank/DDBJ databases">
        <title>Esox lucius (northern pike) genome, fEsoLuc1, primary haplotype.</title>
        <authorList>
            <person name="Myers G."/>
            <person name="Karagic N."/>
            <person name="Meyer A."/>
            <person name="Pippel M."/>
            <person name="Reichard M."/>
            <person name="Winkler S."/>
            <person name="Tracey A."/>
            <person name="Sims Y."/>
            <person name="Howe K."/>
            <person name="Rhie A."/>
            <person name="Formenti G."/>
            <person name="Durbin R."/>
            <person name="Fedrigo O."/>
            <person name="Jarvis E.D."/>
        </authorList>
    </citation>
    <scope>NUCLEOTIDE SEQUENCE [LARGE SCALE GENOMIC DNA]</scope>
</reference>
<evidence type="ECO:0000313" key="12">
    <source>
        <dbReference type="Ensembl" id="ENSELUP00000096148.1"/>
    </source>
</evidence>
<evidence type="ECO:0000256" key="9">
    <source>
        <dbReference type="PROSITE-ProRule" id="PRU00042"/>
    </source>
</evidence>
<dbReference type="PROSITE" id="PS50157">
    <property type="entry name" value="ZINC_FINGER_C2H2_2"/>
    <property type="match status" value="6"/>
</dbReference>
<keyword evidence="3" id="KW-0479">Metal-binding</keyword>
<feature type="domain" description="C2H2-type" evidence="11">
    <location>
        <begin position="450"/>
        <end position="477"/>
    </location>
</feature>
<evidence type="ECO:0000256" key="8">
    <source>
        <dbReference type="ARBA" id="ARBA00023242"/>
    </source>
</evidence>
<feature type="domain" description="C2H2-type" evidence="11">
    <location>
        <begin position="394"/>
        <end position="421"/>
    </location>
</feature>
<feature type="compositionally biased region" description="Acidic residues" evidence="10">
    <location>
        <begin position="199"/>
        <end position="212"/>
    </location>
</feature>
<evidence type="ECO:0000256" key="2">
    <source>
        <dbReference type="ARBA" id="ARBA00006991"/>
    </source>
</evidence>
<feature type="compositionally biased region" description="Basic and acidic residues" evidence="10">
    <location>
        <begin position="168"/>
        <end position="193"/>
    </location>
</feature>
<feature type="region of interest" description="Disordered" evidence="10">
    <location>
        <begin position="241"/>
        <end position="278"/>
    </location>
</feature>
<dbReference type="GO" id="GO:0000978">
    <property type="term" value="F:RNA polymerase II cis-regulatory region sequence-specific DNA binding"/>
    <property type="evidence" value="ECO:0007669"/>
    <property type="project" value="TreeGrafter"/>
</dbReference>
<keyword evidence="6" id="KW-0862">Zinc</keyword>
<evidence type="ECO:0000256" key="4">
    <source>
        <dbReference type="ARBA" id="ARBA00022737"/>
    </source>
</evidence>
<keyword evidence="8" id="KW-0539">Nucleus</keyword>
<reference evidence="12" key="3">
    <citation type="submission" date="2025-09" db="UniProtKB">
        <authorList>
            <consortium name="Ensembl"/>
        </authorList>
    </citation>
    <scope>IDENTIFICATION</scope>
</reference>